<keyword evidence="2" id="KW-1185">Reference proteome</keyword>
<protein>
    <submittedName>
        <fullName evidence="1">Uncharacterized protein</fullName>
    </submittedName>
</protein>
<name>A0AA88IE69_ARTSF</name>
<evidence type="ECO:0000313" key="2">
    <source>
        <dbReference type="Proteomes" id="UP001187531"/>
    </source>
</evidence>
<proteinExistence type="predicted"/>
<sequence length="137" mass="15454">MTSLIGDLANSSNLSIARPYYMRYQEKSQCCQRHGSMMRLLMILVELDTNLGFFSVGNSQPTVKTKQKKIPIFKERMTENGANVSGLEHLKAIEKNEHLTEWANPIITMKKSYGTLILCLDIKEAQPLTATIYDAAL</sequence>
<dbReference type="EMBL" id="JAVRJZ010000007">
    <property type="protein sequence ID" value="KAK2720172.1"/>
    <property type="molecule type" value="Genomic_DNA"/>
</dbReference>
<dbReference type="AlphaFoldDB" id="A0AA88IE69"/>
<evidence type="ECO:0000313" key="1">
    <source>
        <dbReference type="EMBL" id="KAK2720172.1"/>
    </source>
</evidence>
<gene>
    <name evidence="1" type="ORF">QYM36_004164</name>
</gene>
<reference evidence="1" key="1">
    <citation type="submission" date="2023-07" db="EMBL/GenBank/DDBJ databases">
        <title>Chromosome-level genome assembly of Artemia franciscana.</title>
        <authorList>
            <person name="Jo E."/>
        </authorList>
    </citation>
    <scope>NUCLEOTIDE SEQUENCE</scope>
    <source>
        <tissue evidence="1">Whole body</tissue>
    </source>
</reference>
<comment type="caution">
    <text evidence="1">The sequence shown here is derived from an EMBL/GenBank/DDBJ whole genome shotgun (WGS) entry which is preliminary data.</text>
</comment>
<organism evidence="1 2">
    <name type="scientific">Artemia franciscana</name>
    <name type="common">Brine shrimp</name>
    <name type="synonym">Artemia sanfranciscana</name>
    <dbReference type="NCBI Taxonomy" id="6661"/>
    <lineage>
        <taxon>Eukaryota</taxon>
        <taxon>Metazoa</taxon>
        <taxon>Ecdysozoa</taxon>
        <taxon>Arthropoda</taxon>
        <taxon>Crustacea</taxon>
        <taxon>Branchiopoda</taxon>
        <taxon>Anostraca</taxon>
        <taxon>Artemiidae</taxon>
        <taxon>Artemia</taxon>
    </lineage>
</organism>
<dbReference type="Proteomes" id="UP001187531">
    <property type="component" value="Unassembled WGS sequence"/>
</dbReference>
<accession>A0AA88IE69</accession>